<keyword evidence="1" id="KW-0540">Nuclease</keyword>
<keyword evidence="2" id="KW-1185">Reference proteome</keyword>
<dbReference type="InterPro" id="IPR027417">
    <property type="entry name" value="P-loop_NTPase"/>
</dbReference>
<dbReference type="Proteomes" id="UP000316665">
    <property type="component" value="Chromosome"/>
</dbReference>
<organism evidence="1 2">
    <name type="scientific">Janthinobacterium tructae</name>
    <dbReference type="NCBI Taxonomy" id="2590869"/>
    <lineage>
        <taxon>Bacteria</taxon>
        <taxon>Pseudomonadati</taxon>
        <taxon>Pseudomonadota</taxon>
        <taxon>Betaproteobacteria</taxon>
        <taxon>Burkholderiales</taxon>
        <taxon>Oxalobacteraceae</taxon>
        <taxon>Janthinobacterium</taxon>
    </lineage>
</organism>
<proteinExistence type="predicted"/>
<dbReference type="OrthoDB" id="9781481at2"/>
<reference evidence="1 2" key="1">
    <citation type="submission" date="2019-06" db="EMBL/GenBank/DDBJ databases">
        <title>Complete genome sequence of Janthinobacterium sp. SNU WT3 isolated from diseased rainbow trout.</title>
        <authorList>
            <person name="Oh W.T."/>
            <person name="Park S.C."/>
        </authorList>
    </citation>
    <scope>NUCLEOTIDE SEQUENCE [LARGE SCALE GENOMIC DNA]</scope>
    <source>
        <strain evidence="1 2">SNU WT3</strain>
    </source>
</reference>
<gene>
    <name evidence="1" type="ORF">FJQ89_06820</name>
</gene>
<dbReference type="RefSeq" id="WP_141169592.1">
    <property type="nucleotide sequence ID" value="NZ_CP041185.1"/>
</dbReference>
<accession>A0A4Y6RCN6</accession>
<dbReference type="EMBL" id="CP041185">
    <property type="protein sequence ID" value="QDG70160.1"/>
    <property type="molecule type" value="Genomic_DNA"/>
</dbReference>
<dbReference type="SUPFAM" id="SSF52540">
    <property type="entry name" value="P-loop containing nucleoside triphosphate hydrolases"/>
    <property type="match status" value="1"/>
</dbReference>
<evidence type="ECO:0000313" key="1">
    <source>
        <dbReference type="EMBL" id="QDG70160.1"/>
    </source>
</evidence>
<evidence type="ECO:0000313" key="2">
    <source>
        <dbReference type="Proteomes" id="UP000316665"/>
    </source>
</evidence>
<dbReference type="GO" id="GO:0004519">
    <property type="term" value="F:endonuclease activity"/>
    <property type="evidence" value="ECO:0007669"/>
    <property type="project" value="UniProtKB-KW"/>
</dbReference>
<sequence>MKSNNFDLVSDAALKETVDAVLAETKSEARPWYRRLRLQLARAKDSTQEELMNREFLEKLWEDDSVASTGMGSVKLGPALDDPSFREWFSQAFSTTLPADEAEVEGFLIRLYKEIERNLRQKCDRVARLKLNRVMCARFPQQFTTIADVGSLQFLHRALGGKSNAHPVHAHLAIKRRLDNLLGPVDPNLPDADLDRLCLPWSLYEYITKEALAAPASEIDVTGVDSLSEMRPLPAAIRRKGLTSIKGYFSTLLELVPLLQDGLSREEFADEVRRSNPSLAPSSVGIVINTVAREFDLCVYDGAIYTLNARGLNLLETRDPDELADHLLTRILGVDYAIKLLERGPLALVDFIAKIKSINPGWTSDFMPRSMITWLTSLDLLEQDSVGRYQLSVRGEAWASRVTWAPESISIDHPEVQLSGTSNNVAVQIPSFSMVQQRIQHIVEAKLVFPDDLVRQLHSGLWSQPLRHFAVLTGISGSGKTQLALNYGLAVTGSSRGELDRTRVIPVQPAWYDSSPLLGYVSPLTQRYSTAPFLDILISAADDPMHPYVVILDEMNLSHPEQYLAPMLSAMETGGWIDLHDLPEDVTNVPQRIRYPANLAIIGTLNMDETTHGLSDKILDRAFTLEFWNINVEDFPGWDRFSLSTRLHSSTKKLLIDLGCALAPVRLHFGWRTVEDVLRYLSFAVEAGSTEQDALDAVIYAKVLPKLRGENTVRFHRALSSACAILSEHGLARCTAKLSVLIDDLKETGTARFWR</sequence>
<name>A0A4Y6RCN6_9BURK</name>
<protein>
    <submittedName>
        <fullName evidence="1">Restriction endonuclease</fullName>
    </submittedName>
</protein>
<dbReference type="AlphaFoldDB" id="A0A4Y6RCN6"/>
<dbReference type="KEGG" id="jas:FJQ89_06820"/>
<keyword evidence="1" id="KW-0378">Hydrolase</keyword>
<dbReference type="Gene3D" id="3.40.50.300">
    <property type="entry name" value="P-loop containing nucleotide triphosphate hydrolases"/>
    <property type="match status" value="1"/>
</dbReference>
<keyword evidence="1" id="KW-0255">Endonuclease</keyword>